<feature type="transmembrane region" description="Helical" evidence="1">
    <location>
        <begin position="12"/>
        <end position="30"/>
    </location>
</feature>
<evidence type="ECO:0000313" key="3">
    <source>
        <dbReference type="Proteomes" id="UP000008631"/>
    </source>
</evidence>
<name>E8R6T2_ISOPI</name>
<keyword evidence="1" id="KW-1133">Transmembrane helix</keyword>
<dbReference type="eggNOG" id="COG3147">
    <property type="taxonomic scope" value="Bacteria"/>
</dbReference>
<dbReference type="RefSeq" id="WP_013566272.1">
    <property type="nucleotide sequence ID" value="NC_014962.1"/>
</dbReference>
<dbReference type="AlphaFoldDB" id="E8R6T2"/>
<dbReference type="EMBL" id="CP002353">
    <property type="protein sequence ID" value="ADV63984.1"/>
    <property type="molecule type" value="Genomic_DNA"/>
</dbReference>
<evidence type="ECO:0000256" key="1">
    <source>
        <dbReference type="SAM" id="Phobius"/>
    </source>
</evidence>
<dbReference type="HOGENOM" id="CLU_030177_0_0_0"/>
<reference key="1">
    <citation type="submission" date="2010-11" db="EMBL/GenBank/DDBJ databases">
        <title>The complete sequence of chromosome of Isophaera pallida ATCC 43644.</title>
        <authorList>
            <consortium name="US DOE Joint Genome Institute (JGI-PGF)"/>
            <person name="Lucas S."/>
            <person name="Copeland A."/>
            <person name="Lapidus A."/>
            <person name="Bruce D."/>
            <person name="Goodwin L."/>
            <person name="Pitluck S."/>
            <person name="Kyrpides N."/>
            <person name="Mavromatis K."/>
            <person name="Pagani I."/>
            <person name="Ivanova N."/>
            <person name="Saunders E."/>
            <person name="Brettin T."/>
            <person name="Detter J.C."/>
            <person name="Han C."/>
            <person name="Tapia R."/>
            <person name="Land M."/>
            <person name="Hauser L."/>
            <person name="Markowitz V."/>
            <person name="Cheng J.-F."/>
            <person name="Hugenholtz P."/>
            <person name="Woyke T."/>
            <person name="Wu D."/>
            <person name="Eisen J.A."/>
        </authorList>
    </citation>
    <scope>NUCLEOTIDE SEQUENCE</scope>
    <source>
        <strain>ATCC 43644</strain>
    </source>
</reference>
<dbReference type="InParanoid" id="E8R6T2"/>
<gene>
    <name evidence="2" type="ordered locus">Isop_3426</name>
</gene>
<reference evidence="2 3" key="2">
    <citation type="journal article" date="2011" name="Stand. Genomic Sci.">
        <title>Complete genome sequence of Isosphaera pallida type strain (IS1B).</title>
        <authorList>
            <consortium name="US DOE Joint Genome Institute (JGI-PGF)"/>
            <person name="Goker M."/>
            <person name="Cleland D."/>
            <person name="Saunders E."/>
            <person name="Lapidus A."/>
            <person name="Nolan M."/>
            <person name="Lucas S."/>
            <person name="Hammon N."/>
            <person name="Deshpande S."/>
            <person name="Cheng J.F."/>
            <person name="Tapia R."/>
            <person name="Han C."/>
            <person name="Goodwin L."/>
            <person name="Pitluck S."/>
            <person name="Liolios K."/>
            <person name="Pagani I."/>
            <person name="Ivanova N."/>
            <person name="Mavromatis K."/>
            <person name="Pati A."/>
            <person name="Chen A."/>
            <person name="Palaniappan K."/>
            <person name="Land M."/>
            <person name="Hauser L."/>
            <person name="Chang Y.J."/>
            <person name="Jeffries C.D."/>
            <person name="Detter J.C."/>
            <person name="Beck B."/>
            <person name="Woyke T."/>
            <person name="Bristow J."/>
            <person name="Eisen J.A."/>
            <person name="Markowitz V."/>
            <person name="Hugenholtz P."/>
            <person name="Kyrpides N.C."/>
            <person name="Klenk H.P."/>
        </authorList>
    </citation>
    <scope>NUCLEOTIDE SEQUENCE [LARGE SCALE GENOMIC DNA]</scope>
    <source>
        <strain evidence="3">ATCC 43644 / DSM 9630 / IS1B</strain>
    </source>
</reference>
<keyword evidence="1" id="KW-0472">Membrane</keyword>
<dbReference type="OrthoDB" id="239224at2"/>
<evidence type="ECO:0008006" key="4">
    <source>
        <dbReference type="Google" id="ProtNLM"/>
    </source>
</evidence>
<dbReference type="KEGG" id="ipa:Isop_3426"/>
<dbReference type="STRING" id="575540.Isop_3426"/>
<proteinExistence type="predicted"/>
<keyword evidence="3" id="KW-1185">Reference proteome</keyword>
<keyword evidence="1" id="KW-0812">Transmembrane</keyword>
<dbReference type="Proteomes" id="UP000008631">
    <property type="component" value="Chromosome"/>
</dbReference>
<organism evidence="2 3">
    <name type="scientific">Isosphaera pallida (strain ATCC 43644 / DSM 9630 / IS1B)</name>
    <dbReference type="NCBI Taxonomy" id="575540"/>
    <lineage>
        <taxon>Bacteria</taxon>
        <taxon>Pseudomonadati</taxon>
        <taxon>Planctomycetota</taxon>
        <taxon>Planctomycetia</taxon>
        <taxon>Isosphaerales</taxon>
        <taxon>Isosphaeraceae</taxon>
        <taxon>Isosphaera</taxon>
    </lineage>
</organism>
<sequence>MNPRASQYRKLLYAALILAIFVAMIPYSIYLDGVKAEYDLGEAQLGQVDAGDFMLNLALIGGFRGMAVNQLWMQARDHQIAQDYDQLDAKVDLITKLQPHYLTVWTYQGWNLAYNVSVEWDDVKDKYDWIKRGIKFLQKGVSKNRTTPDLMWDTAWTYYHKIGYADEAIFLRRLFHDDIDEDFRRYVDVRADNVLSPAYDDNFRLAFGWFVRSQHLVDSGLNQKTDLKAKIDFVDPPEQHKGKPGDLAFHSMPSHSLTKYAIYLEKESKLGIRPQFGEVARLAWQNALNEWQGPGFGRREFDAFNDPQGNKVYLDDYTLPPEEFAKLPETRRYWTDRWATQMNYPYWKQRAQAEMEDEGLKARELFYKGRKALKEGDFVASIEAYAAGLALWKELLDRFDSFREDTINQQDTGQIVNYYIRALKQDGREIPADTPFLELGQRYANERVRDPFDALEEIPDSLYQSIQERFRRGTSANASASAEDTLE</sequence>
<protein>
    <recommendedName>
        <fullName evidence="4">IRE (Iron responsive element)-like protein</fullName>
    </recommendedName>
</protein>
<accession>E8R6T2</accession>
<evidence type="ECO:0000313" key="2">
    <source>
        <dbReference type="EMBL" id="ADV63984.1"/>
    </source>
</evidence>